<dbReference type="EMBL" id="AP014962">
    <property type="protein sequence ID" value="BAS97439.1"/>
    <property type="molecule type" value="Genomic_DNA"/>
</dbReference>
<gene>
    <name evidence="1" type="ordered locus">Os06g0310801</name>
    <name evidence="1" type="ORF">OSNPB_060310801</name>
</gene>
<organism evidence="1 2">
    <name type="scientific">Oryza sativa subsp. japonica</name>
    <name type="common">Rice</name>
    <dbReference type="NCBI Taxonomy" id="39947"/>
    <lineage>
        <taxon>Eukaryota</taxon>
        <taxon>Viridiplantae</taxon>
        <taxon>Streptophyta</taxon>
        <taxon>Embryophyta</taxon>
        <taxon>Tracheophyta</taxon>
        <taxon>Spermatophyta</taxon>
        <taxon>Magnoliopsida</taxon>
        <taxon>Liliopsida</taxon>
        <taxon>Poales</taxon>
        <taxon>Poaceae</taxon>
        <taxon>BOP clade</taxon>
        <taxon>Oryzoideae</taxon>
        <taxon>Oryzeae</taxon>
        <taxon>Oryzinae</taxon>
        <taxon>Oryza</taxon>
        <taxon>Oryza sativa</taxon>
    </lineage>
</organism>
<dbReference type="Proteomes" id="UP000059680">
    <property type="component" value="Chromosome 6"/>
</dbReference>
<accession>A0A0P0WW34</accession>
<reference evidence="1 2" key="3">
    <citation type="journal article" date="2013" name="Rice">
        <title>Improvement of the Oryza sativa Nipponbare reference genome using next generation sequence and optical map data.</title>
        <authorList>
            <person name="Kawahara Y."/>
            <person name="de la Bastide M."/>
            <person name="Hamilton J.P."/>
            <person name="Kanamori H."/>
            <person name="McCombie W.R."/>
            <person name="Ouyang S."/>
            <person name="Schwartz D.C."/>
            <person name="Tanaka T."/>
            <person name="Wu J."/>
            <person name="Zhou S."/>
            <person name="Childs K.L."/>
            <person name="Davidson R.M."/>
            <person name="Lin H."/>
            <person name="Quesada-Ocampo L."/>
            <person name="Vaillancourt B."/>
            <person name="Sakai H."/>
            <person name="Lee S.S."/>
            <person name="Kim J."/>
            <person name="Numa H."/>
            <person name="Itoh T."/>
            <person name="Buell C.R."/>
            <person name="Matsumoto T."/>
        </authorList>
    </citation>
    <scope>NUCLEOTIDE SEQUENCE [LARGE SCALE GENOMIC DNA]</scope>
    <source>
        <strain evidence="2">cv. Nipponbare</strain>
    </source>
</reference>
<dbReference type="PaxDb" id="39947-A0A0P0WW34"/>
<proteinExistence type="predicted"/>
<evidence type="ECO:0000313" key="1">
    <source>
        <dbReference type="EMBL" id="BAS97439.1"/>
    </source>
</evidence>
<reference evidence="2" key="1">
    <citation type="journal article" date="2005" name="Nature">
        <title>The map-based sequence of the rice genome.</title>
        <authorList>
            <consortium name="International rice genome sequencing project (IRGSP)"/>
            <person name="Matsumoto T."/>
            <person name="Wu J."/>
            <person name="Kanamori H."/>
            <person name="Katayose Y."/>
            <person name="Fujisawa M."/>
            <person name="Namiki N."/>
            <person name="Mizuno H."/>
            <person name="Yamamoto K."/>
            <person name="Antonio B.A."/>
            <person name="Baba T."/>
            <person name="Sakata K."/>
            <person name="Nagamura Y."/>
            <person name="Aoki H."/>
            <person name="Arikawa K."/>
            <person name="Arita K."/>
            <person name="Bito T."/>
            <person name="Chiden Y."/>
            <person name="Fujitsuka N."/>
            <person name="Fukunaka R."/>
            <person name="Hamada M."/>
            <person name="Harada C."/>
            <person name="Hayashi A."/>
            <person name="Hijishita S."/>
            <person name="Honda M."/>
            <person name="Hosokawa S."/>
            <person name="Ichikawa Y."/>
            <person name="Idonuma A."/>
            <person name="Iijima M."/>
            <person name="Ikeda M."/>
            <person name="Ikeno M."/>
            <person name="Ito K."/>
            <person name="Ito S."/>
            <person name="Ito T."/>
            <person name="Ito Y."/>
            <person name="Ito Y."/>
            <person name="Iwabuchi A."/>
            <person name="Kamiya K."/>
            <person name="Karasawa W."/>
            <person name="Kurita K."/>
            <person name="Katagiri S."/>
            <person name="Kikuta A."/>
            <person name="Kobayashi H."/>
            <person name="Kobayashi N."/>
            <person name="Machita K."/>
            <person name="Maehara T."/>
            <person name="Masukawa M."/>
            <person name="Mizubayashi T."/>
            <person name="Mukai Y."/>
            <person name="Nagasaki H."/>
            <person name="Nagata Y."/>
            <person name="Naito S."/>
            <person name="Nakashima M."/>
            <person name="Nakama Y."/>
            <person name="Nakamichi Y."/>
            <person name="Nakamura M."/>
            <person name="Meguro A."/>
            <person name="Negishi M."/>
            <person name="Ohta I."/>
            <person name="Ohta T."/>
            <person name="Okamoto M."/>
            <person name="Ono N."/>
            <person name="Saji S."/>
            <person name="Sakaguchi M."/>
            <person name="Sakai K."/>
            <person name="Shibata M."/>
            <person name="Shimokawa T."/>
            <person name="Song J."/>
            <person name="Takazaki Y."/>
            <person name="Terasawa K."/>
            <person name="Tsugane M."/>
            <person name="Tsuji K."/>
            <person name="Ueda S."/>
            <person name="Waki K."/>
            <person name="Yamagata H."/>
            <person name="Yamamoto M."/>
            <person name="Yamamoto S."/>
            <person name="Yamane H."/>
            <person name="Yoshiki S."/>
            <person name="Yoshihara R."/>
            <person name="Yukawa K."/>
            <person name="Zhong H."/>
            <person name="Yano M."/>
            <person name="Yuan Q."/>
            <person name="Ouyang S."/>
            <person name="Liu J."/>
            <person name="Jones K.M."/>
            <person name="Gansberger K."/>
            <person name="Moffat K."/>
            <person name="Hill J."/>
            <person name="Bera J."/>
            <person name="Fadrosh D."/>
            <person name="Jin S."/>
            <person name="Johri S."/>
            <person name="Kim M."/>
            <person name="Overton L."/>
            <person name="Reardon M."/>
            <person name="Tsitrin T."/>
            <person name="Vuong H."/>
            <person name="Weaver B."/>
            <person name="Ciecko A."/>
            <person name="Tallon L."/>
            <person name="Jackson J."/>
            <person name="Pai G."/>
            <person name="Aken S.V."/>
            <person name="Utterback T."/>
            <person name="Reidmuller S."/>
            <person name="Feldblyum T."/>
            <person name="Hsiao J."/>
            <person name="Zismann V."/>
            <person name="Iobst S."/>
            <person name="de Vazeille A.R."/>
            <person name="Buell C.R."/>
            <person name="Ying K."/>
            <person name="Li Y."/>
            <person name="Lu T."/>
            <person name="Huang Y."/>
            <person name="Zhao Q."/>
            <person name="Feng Q."/>
            <person name="Zhang L."/>
            <person name="Zhu J."/>
            <person name="Weng Q."/>
            <person name="Mu J."/>
            <person name="Lu Y."/>
            <person name="Fan D."/>
            <person name="Liu Y."/>
            <person name="Guan J."/>
            <person name="Zhang Y."/>
            <person name="Yu S."/>
            <person name="Liu X."/>
            <person name="Zhang Y."/>
            <person name="Hong G."/>
            <person name="Han B."/>
            <person name="Choisne N."/>
            <person name="Demange N."/>
            <person name="Orjeda G."/>
            <person name="Samain S."/>
            <person name="Cattolico L."/>
            <person name="Pelletier E."/>
            <person name="Couloux A."/>
            <person name="Segurens B."/>
            <person name="Wincker P."/>
            <person name="D'Hont A."/>
            <person name="Scarpelli C."/>
            <person name="Weissenbach J."/>
            <person name="Salanoubat M."/>
            <person name="Quetier F."/>
            <person name="Yu Y."/>
            <person name="Kim H.R."/>
            <person name="Rambo T."/>
            <person name="Currie J."/>
            <person name="Collura K."/>
            <person name="Luo M."/>
            <person name="Yang T."/>
            <person name="Ammiraju J.S.S."/>
            <person name="Engler F."/>
            <person name="Soderlund C."/>
            <person name="Wing R.A."/>
            <person name="Palmer L.E."/>
            <person name="de la Bastide M."/>
            <person name="Spiegel L."/>
            <person name="Nascimento L."/>
            <person name="Zutavern T."/>
            <person name="O'Shaughnessy A."/>
            <person name="Dike S."/>
            <person name="Dedhia N."/>
            <person name="Preston R."/>
            <person name="Balija V."/>
            <person name="McCombie W.R."/>
            <person name="Chow T."/>
            <person name="Chen H."/>
            <person name="Chung M."/>
            <person name="Chen C."/>
            <person name="Shaw J."/>
            <person name="Wu H."/>
            <person name="Hsiao K."/>
            <person name="Chao Y."/>
            <person name="Chu M."/>
            <person name="Cheng C."/>
            <person name="Hour A."/>
            <person name="Lee P."/>
            <person name="Lin S."/>
            <person name="Lin Y."/>
            <person name="Liou J."/>
            <person name="Liu S."/>
            <person name="Hsing Y."/>
            <person name="Raghuvanshi S."/>
            <person name="Mohanty A."/>
            <person name="Bharti A.K."/>
            <person name="Gaur A."/>
            <person name="Gupta V."/>
            <person name="Kumar D."/>
            <person name="Ravi V."/>
            <person name="Vij S."/>
            <person name="Kapur A."/>
            <person name="Khurana P."/>
            <person name="Khurana P."/>
            <person name="Khurana J.P."/>
            <person name="Tyagi A.K."/>
            <person name="Gaikwad K."/>
            <person name="Singh A."/>
            <person name="Dalal V."/>
            <person name="Srivastava S."/>
            <person name="Dixit A."/>
            <person name="Pal A.K."/>
            <person name="Ghazi I.A."/>
            <person name="Yadav M."/>
            <person name="Pandit A."/>
            <person name="Bhargava A."/>
            <person name="Sureshbabu K."/>
            <person name="Batra K."/>
            <person name="Sharma T.R."/>
            <person name="Mohapatra T."/>
            <person name="Singh N.K."/>
            <person name="Messing J."/>
            <person name="Nelson A.B."/>
            <person name="Fuks G."/>
            <person name="Kavchok S."/>
            <person name="Keizer G."/>
            <person name="Linton E."/>
            <person name="Llaca V."/>
            <person name="Song R."/>
            <person name="Tanyolac B."/>
            <person name="Young S."/>
            <person name="Ho-Il K."/>
            <person name="Hahn J.H."/>
            <person name="Sangsakoo G."/>
            <person name="Vanavichit A."/>
            <person name="de Mattos Luiz.A.T."/>
            <person name="Zimmer P.D."/>
            <person name="Malone G."/>
            <person name="Dellagostin O."/>
            <person name="de Oliveira A.C."/>
            <person name="Bevan M."/>
            <person name="Bancroft I."/>
            <person name="Minx P."/>
            <person name="Cordum H."/>
            <person name="Wilson R."/>
            <person name="Cheng Z."/>
            <person name="Jin W."/>
            <person name="Jiang J."/>
            <person name="Leong S.A."/>
            <person name="Iwama H."/>
            <person name="Gojobori T."/>
            <person name="Itoh T."/>
            <person name="Niimura Y."/>
            <person name="Fujii Y."/>
            <person name="Habara T."/>
            <person name="Sakai H."/>
            <person name="Sato Y."/>
            <person name="Wilson G."/>
            <person name="Kumar K."/>
            <person name="McCouch S."/>
            <person name="Juretic N."/>
            <person name="Hoen D."/>
            <person name="Wright S."/>
            <person name="Bruskiewich R."/>
            <person name="Bureau T."/>
            <person name="Miyao A."/>
            <person name="Hirochika H."/>
            <person name="Nishikawa T."/>
            <person name="Kadowaki K."/>
            <person name="Sugiura M."/>
            <person name="Burr B."/>
            <person name="Sasaki T."/>
        </authorList>
    </citation>
    <scope>NUCLEOTIDE SEQUENCE [LARGE SCALE GENOMIC DNA]</scope>
    <source>
        <strain evidence="2">cv. Nipponbare</strain>
    </source>
</reference>
<reference evidence="1 2" key="2">
    <citation type="journal article" date="2013" name="Plant Cell Physiol.">
        <title>Rice Annotation Project Database (RAP-DB): an integrative and interactive database for rice genomics.</title>
        <authorList>
            <person name="Sakai H."/>
            <person name="Lee S.S."/>
            <person name="Tanaka T."/>
            <person name="Numa H."/>
            <person name="Kim J."/>
            <person name="Kawahara Y."/>
            <person name="Wakimoto H."/>
            <person name="Yang C.C."/>
            <person name="Iwamoto M."/>
            <person name="Abe T."/>
            <person name="Yamada Y."/>
            <person name="Muto A."/>
            <person name="Inokuchi H."/>
            <person name="Ikemura T."/>
            <person name="Matsumoto T."/>
            <person name="Sasaki T."/>
            <person name="Itoh T."/>
        </authorList>
    </citation>
    <scope>NUCLEOTIDE SEQUENCE [LARGE SCALE GENOMIC DNA]</scope>
    <source>
        <strain evidence="2">cv. Nipponbare</strain>
    </source>
</reference>
<evidence type="ECO:0000313" key="2">
    <source>
        <dbReference type="Proteomes" id="UP000059680"/>
    </source>
</evidence>
<sequence>MRMSPSMAQVSMCALLKLQLKWLVFAAATSEFIKRLSFDLLMARICWFGWLESSLFASTWPVNSSLVPTTESSSFATSSVCCCCHLALSRPKDETF</sequence>
<dbReference type="InParanoid" id="A0A0P0WW34"/>
<keyword evidence="2" id="KW-1185">Reference proteome</keyword>
<protein>
    <submittedName>
        <fullName evidence="1">Os06g0310801 protein</fullName>
    </submittedName>
</protein>
<dbReference type="AlphaFoldDB" id="A0A0P0WW34"/>
<name>A0A0P0WW34_ORYSJ</name>
<dbReference type="Gramene" id="Os06t0310801-01">
    <property type="protein sequence ID" value="Os06t0310801-01"/>
    <property type="gene ID" value="Os06g0310801"/>
</dbReference>